<keyword evidence="2 4" id="KW-0863">Zinc-finger</keyword>
<name>A0AAD9TM28_9ROSI</name>
<dbReference type="Pfam" id="PF04434">
    <property type="entry name" value="SWIM"/>
    <property type="match status" value="1"/>
</dbReference>
<dbReference type="GO" id="GO:0008270">
    <property type="term" value="F:zinc ion binding"/>
    <property type="evidence" value="ECO:0007669"/>
    <property type="project" value="UniProtKB-KW"/>
</dbReference>
<accession>A0AAD9TM28</accession>
<sequence>MCSDNDILEVFRWFNEHKQSKIMFEIEKKPYIPVALDVKASSSTHSRFMGDISDVYFNGFEQDLFGDNECDLHNEGDNEDQVGLGDEYGDNKDIVGLGDESDGDTSPSMRAVVVVPEVPEEVCKDTDEYQDLFEGYHSKSDDDYCSDSGDEGPYGGVLLSTIALDVNSCLYPLAYYICEGETFLSWSCFLEQLRVFLKYPDYKLICFMSDRQKGVIGALKMQWPRTIIRPRTYLQLMEFIRRLVMSRFQLRKDECNTWKTDIPPSVNKKILENSKESRILKTLLSGGAKYEMLGVGRAYTTNLPEKTCECGQWQVSGVPCSHALVGIRYNFGVNGDEANLFEYIDPMLSMSAYQRTYSSMIHSIPDLCVWTDLETTSVDAPPLKR</sequence>
<evidence type="ECO:0000259" key="5">
    <source>
        <dbReference type="PROSITE" id="PS50966"/>
    </source>
</evidence>
<dbReference type="PANTHER" id="PTHR31973:SF187">
    <property type="entry name" value="MUTATOR TRANSPOSASE MUDRA PROTEIN"/>
    <property type="match status" value="1"/>
</dbReference>
<dbReference type="EMBL" id="JANJYI010000008">
    <property type="protein sequence ID" value="KAK2638572.1"/>
    <property type="molecule type" value="Genomic_DNA"/>
</dbReference>
<dbReference type="InterPro" id="IPR006564">
    <property type="entry name" value="Znf_PMZ"/>
</dbReference>
<reference evidence="6" key="1">
    <citation type="journal article" date="2023" name="Plant J.">
        <title>Genome sequences and population genomics provide insights into the demographic history, inbreeding, and mutation load of two 'living fossil' tree species of Dipteronia.</title>
        <authorList>
            <person name="Feng Y."/>
            <person name="Comes H.P."/>
            <person name="Chen J."/>
            <person name="Zhu S."/>
            <person name="Lu R."/>
            <person name="Zhang X."/>
            <person name="Li P."/>
            <person name="Qiu J."/>
            <person name="Olsen K.M."/>
            <person name="Qiu Y."/>
        </authorList>
    </citation>
    <scope>NUCLEOTIDE SEQUENCE</scope>
    <source>
        <strain evidence="6">KIB01</strain>
    </source>
</reference>
<keyword evidence="3" id="KW-0862">Zinc</keyword>
<evidence type="ECO:0000313" key="6">
    <source>
        <dbReference type="EMBL" id="KAK2638572.1"/>
    </source>
</evidence>
<evidence type="ECO:0000256" key="1">
    <source>
        <dbReference type="ARBA" id="ARBA00022723"/>
    </source>
</evidence>
<dbReference type="Proteomes" id="UP001280121">
    <property type="component" value="Unassembled WGS sequence"/>
</dbReference>
<evidence type="ECO:0000256" key="4">
    <source>
        <dbReference type="PROSITE-ProRule" id="PRU00325"/>
    </source>
</evidence>
<dbReference type="InterPro" id="IPR007527">
    <property type="entry name" value="Znf_SWIM"/>
</dbReference>
<protein>
    <recommendedName>
        <fullName evidence="5">SWIM-type domain-containing protein</fullName>
    </recommendedName>
</protein>
<dbReference type="PROSITE" id="PS50966">
    <property type="entry name" value="ZF_SWIM"/>
    <property type="match status" value="1"/>
</dbReference>
<keyword evidence="7" id="KW-1185">Reference proteome</keyword>
<evidence type="ECO:0000313" key="7">
    <source>
        <dbReference type="Proteomes" id="UP001280121"/>
    </source>
</evidence>
<dbReference type="SMART" id="SM00575">
    <property type="entry name" value="ZnF_PMZ"/>
    <property type="match status" value="1"/>
</dbReference>
<feature type="domain" description="SWIM-type" evidence="5">
    <location>
        <begin position="299"/>
        <end position="331"/>
    </location>
</feature>
<dbReference type="PANTHER" id="PTHR31973">
    <property type="entry name" value="POLYPROTEIN, PUTATIVE-RELATED"/>
    <property type="match status" value="1"/>
</dbReference>
<dbReference type="AlphaFoldDB" id="A0AAD9TM28"/>
<keyword evidence="1" id="KW-0479">Metal-binding</keyword>
<evidence type="ECO:0000256" key="3">
    <source>
        <dbReference type="ARBA" id="ARBA00022833"/>
    </source>
</evidence>
<evidence type="ECO:0000256" key="2">
    <source>
        <dbReference type="ARBA" id="ARBA00022771"/>
    </source>
</evidence>
<gene>
    <name evidence="6" type="ORF">Ddye_026367</name>
</gene>
<comment type="caution">
    <text evidence="6">The sequence shown here is derived from an EMBL/GenBank/DDBJ whole genome shotgun (WGS) entry which is preliminary data.</text>
</comment>
<organism evidence="6 7">
    <name type="scientific">Dipteronia dyeriana</name>
    <dbReference type="NCBI Taxonomy" id="168575"/>
    <lineage>
        <taxon>Eukaryota</taxon>
        <taxon>Viridiplantae</taxon>
        <taxon>Streptophyta</taxon>
        <taxon>Embryophyta</taxon>
        <taxon>Tracheophyta</taxon>
        <taxon>Spermatophyta</taxon>
        <taxon>Magnoliopsida</taxon>
        <taxon>eudicotyledons</taxon>
        <taxon>Gunneridae</taxon>
        <taxon>Pentapetalae</taxon>
        <taxon>rosids</taxon>
        <taxon>malvids</taxon>
        <taxon>Sapindales</taxon>
        <taxon>Sapindaceae</taxon>
        <taxon>Hippocastanoideae</taxon>
        <taxon>Acereae</taxon>
        <taxon>Dipteronia</taxon>
    </lineage>
</organism>
<proteinExistence type="predicted"/>